<organism evidence="11 12">
    <name type="scientific">Rhynchospora pubera</name>
    <dbReference type="NCBI Taxonomy" id="906938"/>
    <lineage>
        <taxon>Eukaryota</taxon>
        <taxon>Viridiplantae</taxon>
        <taxon>Streptophyta</taxon>
        <taxon>Embryophyta</taxon>
        <taxon>Tracheophyta</taxon>
        <taxon>Spermatophyta</taxon>
        <taxon>Magnoliopsida</taxon>
        <taxon>Liliopsida</taxon>
        <taxon>Poales</taxon>
        <taxon>Cyperaceae</taxon>
        <taxon>Cyperoideae</taxon>
        <taxon>Rhynchosporeae</taxon>
        <taxon>Rhynchospora</taxon>
    </lineage>
</organism>
<evidence type="ECO:0000256" key="3">
    <source>
        <dbReference type="ARBA" id="ARBA00022666"/>
    </source>
</evidence>
<evidence type="ECO:0000256" key="8">
    <source>
        <dbReference type="ARBA" id="ARBA00039053"/>
    </source>
</evidence>
<dbReference type="Gene3D" id="3.90.1150.10">
    <property type="entry name" value="Aspartate Aminotransferase, domain 1"/>
    <property type="match status" value="1"/>
</dbReference>
<sequence>MGYQSVSENSHLLSRIAAGDGHGENSSYFDGWKAYDSNPFHPVSNPGGVIQMGLAENLLCLDLIKEWIKEHPEASICTEEGLNYFDAVANFQDYHGLPSFRQALARFMGKARGGRVSFNSDSIVMSGGGTGAQETLAFCLADPGDAFLVPTPYYPAFDRDFCWRTGVRLLPINCFSSNDFKLTKAALESAYETARKNNIRVKGVLMTNPSNPLGTTMDRDTLKTLLTFVNQKRIHLICDEVFSGSVFNQADFLSVCELLDEEPSYDKSLIHIAYSLSKDLGLPGFRVGVIYSYNDTVVKCARRMSSFGLVSSQTQHLLSHMLNDDDFTSKYLAENKRRLHTRHEEFTSGLEKFGIKCLPSTAGLFIWMDLRQFLMENTENAELKLWRVIIDDVKLNVSPGSSFRCTEPGWFRVCFANMDDATMHVALKRIGDFADKVKDETTQLDDATMHVALKRIGDFADKVKDETTQLQQKKRFNKKLRLSFCRINDGGITQHLMSPHLQSPRSPLVKASH</sequence>
<comment type="catalytic activity">
    <reaction evidence="9">
        <text>S-adenosyl-L-methionine = 1-aminocyclopropane-1-carboxylate + S-methyl-5'-thioadenosine + H(+)</text>
        <dbReference type="Rhea" id="RHEA:21744"/>
        <dbReference type="ChEBI" id="CHEBI:15378"/>
        <dbReference type="ChEBI" id="CHEBI:17509"/>
        <dbReference type="ChEBI" id="CHEBI:58360"/>
        <dbReference type="ChEBI" id="CHEBI:59789"/>
        <dbReference type="EC" id="4.4.1.14"/>
    </reaction>
</comment>
<dbReference type="Pfam" id="PF00155">
    <property type="entry name" value="Aminotran_1_2"/>
    <property type="match status" value="1"/>
</dbReference>
<protein>
    <recommendedName>
        <fullName evidence="8">1-aminocyclopropane-1-carboxylate synthase</fullName>
        <ecNumber evidence="8">4.4.1.14</ecNumber>
    </recommendedName>
</protein>
<dbReference type="PRINTS" id="PR00753">
    <property type="entry name" value="ACCSYNTHASE"/>
</dbReference>
<evidence type="ECO:0000256" key="7">
    <source>
        <dbReference type="ARBA" id="ARBA00037888"/>
    </source>
</evidence>
<dbReference type="AlphaFoldDB" id="A0AAV8CXL2"/>
<gene>
    <name evidence="11" type="ORF">LUZ62_069597</name>
</gene>
<name>A0AAV8CXL2_9POAL</name>
<reference evidence="11" key="1">
    <citation type="submission" date="2022-08" db="EMBL/GenBank/DDBJ databases">
        <authorList>
            <person name="Marques A."/>
        </authorList>
    </citation>
    <scope>NUCLEOTIDE SEQUENCE</scope>
    <source>
        <strain evidence="11">RhyPub2mFocal</strain>
        <tissue evidence="11">Leaves</tissue>
    </source>
</reference>
<dbReference type="PANTHER" id="PTHR43795">
    <property type="entry name" value="BIFUNCTIONAL ASPARTATE AMINOTRANSFERASE AND GLUTAMATE/ASPARTATE-PREPHENATE AMINOTRANSFERASE-RELATED"/>
    <property type="match status" value="1"/>
</dbReference>
<dbReference type="InterPro" id="IPR015421">
    <property type="entry name" value="PyrdxlP-dep_Trfase_major"/>
</dbReference>
<dbReference type="CDD" id="cd00609">
    <property type="entry name" value="AAT_like"/>
    <property type="match status" value="1"/>
</dbReference>
<evidence type="ECO:0000256" key="5">
    <source>
        <dbReference type="ARBA" id="ARBA00022898"/>
    </source>
</evidence>
<evidence type="ECO:0000259" key="10">
    <source>
        <dbReference type="Pfam" id="PF00155"/>
    </source>
</evidence>
<comment type="pathway">
    <text evidence="7">Alkene biosynthesis; ethylene biosynthesis via S-adenosyl-L-methionine; ethylene from S-adenosyl-L-methionine: step 1/2.</text>
</comment>
<feature type="domain" description="Aminotransferase class I/classII large" evidence="10">
    <location>
        <begin position="50"/>
        <end position="430"/>
    </location>
</feature>
<dbReference type="InterPro" id="IPR004838">
    <property type="entry name" value="NHTrfase_class1_PyrdxlP-BS"/>
</dbReference>
<evidence type="ECO:0000256" key="1">
    <source>
        <dbReference type="ARBA" id="ARBA00001933"/>
    </source>
</evidence>
<keyword evidence="3" id="KW-0266">Ethylene biosynthesis</keyword>
<evidence type="ECO:0000256" key="2">
    <source>
        <dbReference type="ARBA" id="ARBA00007441"/>
    </source>
</evidence>
<dbReference type="SUPFAM" id="SSF53383">
    <property type="entry name" value="PLP-dependent transferases"/>
    <property type="match status" value="1"/>
</dbReference>
<dbReference type="PANTHER" id="PTHR43795:SF6">
    <property type="entry name" value="1-AMINOCYCLOPROPANE-1-CARBOXYLATE SYNTHASE 6"/>
    <property type="match status" value="1"/>
</dbReference>
<keyword evidence="5" id="KW-0663">Pyridoxal phosphate</keyword>
<comment type="similarity">
    <text evidence="2">Belongs to the class-I pyridoxal-phosphate-dependent aminotransferase family.</text>
</comment>
<dbReference type="GO" id="GO:0008483">
    <property type="term" value="F:transaminase activity"/>
    <property type="evidence" value="ECO:0007669"/>
    <property type="project" value="TreeGrafter"/>
</dbReference>
<dbReference type="Gene3D" id="3.40.640.10">
    <property type="entry name" value="Type I PLP-dependent aspartate aminotransferase-like (Major domain)"/>
    <property type="match status" value="1"/>
</dbReference>
<comment type="cofactor">
    <cofactor evidence="1">
        <name>pyridoxal 5'-phosphate</name>
        <dbReference type="ChEBI" id="CHEBI:597326"/>
    </cofactor>
</comment>
<evidence type="ECO:0000256" key="4">
    <source>
        <dbReference type="ARBA" id="ARBA00022691"/>
    </source>
</evidence>
<dbReference type="EC" id="4.4.1.14" evidence="8"/>
<comment type="caution">
    <text evidence="11">The sequence shown here is derived from an EMBL/GenBank/DDBJ whole genome shotgun (WGS) entry which is preliminary data.</text>
</comment>
<accession>A0AAV8CXL2</accession>
<evidence type="ECO:0000256" key="6">
    <source>
        <dbReference type="ARBA" id="ARBA00023239"/>
    </source>
</evidence>
<dbReference type="EMBL" id="JAMFTS010000004">
    <property type="protein sequence ID" value="KAJ4759222.1"/>
    <property type="molecule type" value="Genomic_DNA"/>
</dbReference>
<evidence type="ECO:0000313" key="12">
    <source>
        <dbReference type="Proteomes" id="UP001140206"/>
    </source>
</evidence>
<dbReference type="InterPro" id="IPR015424">
    <property type="entry name" value="PyrdxlP-dep_Trfase"/>
</dbReference>
<evidence type="ECO:0000256" key="9">
    <source>
        <dbReference type="ARBA" id="ARBA00049554"/>
    </source>
</evidence>
<dbReference type="InterPro" id="IPR004839">
    <property type="entry name" value="Aminotransferase_I/II_large"/>
</dbReference>
<dbReference type="InterPro" id="IPR015422">
    <property type="entry name" value="PyrdxlP-dep_Trfase_small"/>
</dbReference>
<dbReference type="GO" id="GO:0009693">
    <property type="term" value="P:ethylene biosynthetic process"/>
    <property type="evidence" value="ECO:0007669"/>
    <property type="project" value="UniProtKB-KW"/>
</dbReference>
<keyword evidence="12" id="KW-1185">Reference proteome</keyword>
<proteinExistence type="inferred from homology"/>
<dbReference type="GO" id="GO:0030170">
    <property type="term" value="F:pyridoxal phosphate binding"/>
    <property type="evidence" value="ECO:0007669"/>
    <property type="project" value="InterPro"/>
</dbReference>
<keyword evidence="6" id="KW-0456">Lyase</keyword>
<dbReference type="InterPro" id="IPR050478">
    <property type="entry name" value="Ethylene_sulfur-biosynth"/>
</dbReference>
<dbReference type="Proteomes" id="UP001140206">
    <property type="component" value="Chromosome 4"/>
</dbReference>
<keyword evidence="4" id="KW-0949">S-adenosyl-L-methionine</keyword>
<dbReference type="PROSITE" id="PS00105">
    <property type="entry name" value="AA_TRANSFER_CLASS_1"/>
    <property type="match status" value="1"/>
</dbReference>
<dbReference type="GO" id="GO:0016847">
    <property type="term" value="F:1-aminocyclopropane-1-carboxylate synthase activity"/>
    <property type="evidence" value="ECO:0007669"/>
    <property type="project" value="UniProtKB-EC"/>
</dbReference>
<evidence type="ECO:0000313" key="11">
    <source>
        <dbReference type="EMBL" id="KAJ4759222.1"/>
    </source>
</evidence>